<sequence length="522" mass="58272">MTYLDHVLELRRSIAGVGEAMSHRAWETAAGYIHTARSVPQEILEGSFALAMVPTSDYPDAPAVTLELATGELTQIFVRDFKQATESKDMPNVTRYFKLFPLIGQETAGLDIYSRFISGIISDQSRQLMTTTTTNQHDAAMFYAVATSRLFENIATIAAQHAPVVSRHYGPGRMLYVIDKIQDQADLQGGLIIDTFWDQRGLDRILNDIRNYAFPYLVKSFTVAASGGTVTGHVGPSRTGTPMLNDDEFGVTTPMANNAEDAQYLKSIGGLINETTVMLNRWMLYCKFLALHWPEYAGDKANNTDNDNKFNNNNNDSITLIIPKLIKESNYAKKISTKLAPFYDTLMTFFFRRSVEKAFQLDDAPPQNQDYTVESPLVTSVVDDVMYIFSSMMHQSLSTGDLALVRVTLGNIRRVLESDYIGLLQRRLRDGNPRNMVLENVNLITFRNGSTHGRFAGISLSDESKLRKFLINMNNLAVTGNYIDRILLNVMGDLGDKLPFSDDASQVSRTLDALAKSVKARA</sequence>
<evidence type="ECO:0000313" key="10">
    <source>
        <dbReference type="EMBL" id="ODQ65527.1"/>
    </source>
</evidence>
<gene>
    <name evidence="10" type="ORF">NADFUDRAFT_82575</name>
</gene>
<dbReference type="GO" id="GO:0000139">
    <property type="term" value="C:Golgi membrane"/>
    <property type="evidence" value="ECO:0007669"/>
    <property type="project" value="UniProtKB-SubCell"/>
</dbReference>
<evidence type="ECO:0000259" key="9">
    <source>
        <dbReference type="SMART" id="SM00762"/>
    </source>
</evidence>
<dbReference type="InterPro" id="IPR048682">
    <property type="entry name" value="COG4"/>
</dbReference>
<dbReference type="PANTHER" id="PTHR24016">
    <property type="entry name" value="CONSERVED OLIGOMERIC GOLGI COMPLEX SUBUNIT 4"/>
    <property type="match status" value="1"/>
</dbReference>
<keyword evidence="7" id="KW-0472">Membrane</keyword>
<proteinExistence type="inferred from homology"/>
<accession>A0A1E3PL11</accession>
<dbReference type="PANTHER" id="PTHR24016:SF0">
    <property type="entry name" value="CONSERVED OLIGOMERIC GOLGI COMPLEX SUBUNIT 4"/>
    <property type="match status" value="1"/>
</dbReference>
<evidence type="ECO:0000256" key="7">
    <source>
        <dbReference type="ARBA" id="ARBA00023136"/>
    </source>
</evidence>
<comment type="subcellular location">
    <subcellularLocation>
        <location evidence="1">Golgi apparatus membrane</location>
        <topology evidence="1">Peripheral membrane protein</topology>
    </subcellularLocation>
</comment>
<dbReference type="InterPro" id="IPR013167">
    <property type="entry name" value="COG4_M"/>
</dbReference>
<evidence type="ECO:0000256" key="3">
    <source>
        <dbReference type="ARBA" id="ARBA00020975"/>
    </source>
</evidence>
<reference evidence="10 11" key="1">
    <citation type="journal article" date="2016" name="Proc. Natl. Acad. Sci. U.S.A.">
        <title>Comparative genomics of biotechnologically important yeasts.</title>
        <authorList>
            <person name="Riley R."/>
            <person name="Haridas S."/>
            <person name="Wolfe K.H."/>
            <person name="Lopes M.R."/>
            <person name="Hittinger C.T."/>
            <person name="Goeker M."/>
            <person name="Salamov A.A."/>
            <person name="Wisecaver J.H."/>
            <person name="Long T.M."/>
            <person name="Calvey C.H."/>
            <person name="Aerts A.L."/>
            <person name="Barry K.W."/>
            <person name="Choi C."/>
            <person name="Clum A."/>
            <person name="Coughlan A.Y."/>
            <person name="Deshpande S."/>
            <person name="Douglass A.P."/>
            <person name="Hanson S.J."/>
            <person name="Klenk H.-P."/>
            <person name="LaButti K.M."/>
            <person name="Lapidus A."/>
            <person name="Lindquist E.A."/>
            <person name="Lipzen A.M."/>
            <person name="Meier-Kolthoff J.P."/>
            <person name="Ohm R.A."/>
            <person name="Otillar R.P."/>
            <person name="Pangilinan J.L."/>
            <person name="Peng Y."/>
            <person name="Rokas A."/>
            <person name="Rosa C.A."/>
            <person name="Scheuner C."/>
            <person name="Sibirny A.A."/>
            <person name="Slot J.C."/>
            <person name="Stielow J.B."/>
            <person name="Sun H."/>
            <person name="Kurtzman C.P."/>
            <person name="Blackwell M."/>
            <person name="Grigoriev I.V."/>
            <person name="Jeffries T.W."/>
        </authorList>
    </citation>
    <scope>NUCLEOTIDE SEQUENCE [LARGE SCALE GENOMIC DNA]</scope>
    <source>
        <strain evidence="10 11">DSM 6958</strain>
    </source>
</reference>
<evidence type="ECO:0000256" key="4">
    <source>
        <dbReference type="ARBA" id="ARBA00022448"/>
    </source>
</evidence>
<keyword evidence="11" id="KW-1185">Reference proteome</keyword>
<name>A0A1E3PL11_9ASCO</name>
<evidence type="ECO:0000256" key="1">
    <source>
        <dbReference type="ARBA" id="ARBA00004395"/>
    </source>
</evidence>
<evidence type="ECO:0000256" key="6">
    <source>
        <dbReference type="ARBA" id="ARBA00023034"/>
    </source>
</evidence>
<dbReference type="AlphaFoldDB" id="A0A1E3PL11"/>
<dbReference type="InterPro" id="IPR048680">
    <property type="entry name" value="COG4_N"/>
</dbReference>
<feature type="domain" description="COG4 transport protein middle alpha-helical bundle" evidence="9">
    <location>
        <begin position="66"/>
        <end position="429"/>
    </location>
</feature>
<dbReference type="SMART" id="SM00762">
    <property type="entry name" value="Cog4"/>
    <property type="match status" value="1"/>
</dbReference>
<organism evidence="10 11">
    <name type="scientific">Nadsonia fulvescens var. elongata DSM 6958</name>
    <dbReference type="NCBI Taxonomy" id="857566"/>
    <lineage>
        <taxon>Eukaryota</taxon>
        <taxon>Fungi</taxon>
        <taxon>Dikarya</taxon>
        <taxon>Ascomycota</taxon>
        <taxon>Saccharomycotina</taxon>
        <taxon>Dipodascomycetes</taxon>
        <taxon>Dipodascales</taxon>
        <taxon>Dipodascales incertae sedis</taxon>
        <taxon>Nadsonia</taxon>
    </lineage>
</organism>
<dbReference type="STRING" id="857566.A0A1E3PL11"/>
<comment type="similarity">
    <text evidence="2">Belongs to the COG4 family.</text>
</comment>
<protein>
    <recommendedName>
        <fullName evidence="3">Conserved oligomeric Golgi complex subunit 4</fullName>
    </recommendedName>
    <alternativeName>
        <fullName evidence="8">Component of oligomeric Golgi complex 4</fullName>
    </alternativeName>
</protein>
<keyword evidence="6" id="KW-0333">Golgi apparatus</keyword>
<dbReference type="Proteomes" id="UP000095009">
    <property type="component" value="Unassembled WGS sequence"/>
</dbReference>
<dbReference type="OrthoDB" id="47059at2759"/>
<dbReference type="EMBL" id="KV454409">
    <property type="protein sequence ID" value="ODQ65527.1"/>
    <property type="molecule type" value="Genomic_DNA"/>
</dbReference>
<dbReference type="Pfam" id="PF08318">
    <property type="entry name" value="COG4_m"/>
    <property type="match status" value="1"/>
</dbReference>
<keyword evidence="4" id="KW-0813">Transport</keyword>
<dbReference type="Pfam" id="PF20663">
    <property type="entry name" value="COG4_N"/>
    <property type="match status" value="1"/>
</dbReference>
<keyword evidence="5" id="KW-0653">Protein transport</keyword>
<evidence type="ECO:0000256" key="2">
    <source>
        <dbReference type="ARBA" id="ARBA00009215"/>
    </source>
</evidence>
<evidence type="ECO:0000313" key="11">
    <source>
        <dbReference type="Proteomes" id="UP000095009"/>
    </source>
</evidence>
<dbReference type="GO" id="GO:0015031">
    <property type="term" value="P:protein transport"/>
    <property type="evidence" value="ECO:0007669"/>
    <property type="project" value="UniProtKB-KW"/>
</dbReference>
<feature type="non-terminal residue" evidence="10">
    <location>
        <position position="522"/>
    </location>
</feature>
<evidence type="ECO:0000256" key="5">
    <source>
        <dbReference type="ARBA" id="ARBA00022927"/>
    </source>
</evidence>
<evidence type="ECO:0000256" key="8">
    <source>
        <dbReference type="ARBA" id="ARBA00031340"/>
    </source>
</evidence>